<reference evidence="2 3" key="1">
    <citation type="submission" date="2022-12" db="EMBL/GenBank/DDBJ databases">
        <title>Chromosome-level genome assembly of true bugs.</title>
        <authorList>
            <person name="Ma L."/>
            <person name="Li H."/>
        </authorList>
    </citation>
    <scope>NUCLEOTIDE SEQUENCE [LARGE SCALE GENOMIC DNA]</scope>
    <source>
        <strain evidence="2">Lab_2022b</strain>
    </source>
</reference>
<sequence length="128" mass="15000">MYLRLQFVFVLLLVSCFVAQGFRFRQKRVSDQRLAELETLVALSHLKGHLKPVRYGYGSVNPLKLGRKRRSTTTSLLLDKLLDQIEEKRENFDDDNIIDDDDPDDGDGPSIIQWPPYIWSYHHHKHHA</sequence>
<dbReference type="EMBL" id="JAPXFL010000004">
    <property type="protein sequence ID" value="KAK9508194.1"/>
    <property type="molecule type" value="Genomic_DNA"/>
</dbReference>
<evidence type="ECO:0000256" key="1">
    <source>
        <dbReference type="SAM" id="SignalP"/>
    </source>
</evidence>
<protein>
    <submittedName>
        <fullName evidence="2">Uncharacterized protein</fullName>
    </submittedName>
</protein>
<evidence type="ECO:0000313" key="3">
    <source>
        <dbReference type="Proteomes" id="UP001461498"/>
    </source>
</evidence>
<dbReference type="AlphaFoldDB" id="A0AAW1DIC5"/>
<evidence type="ECO:0000313" key="2">
    <source>
        <dbReference type="EMBL" id="KAK9508194.1"/>
    </source>
</evidence>
<dbReference type="Proteomes" id="UP001461498">
    <property type="component" value="Unassembled WGS sequence"/>
</dbReference>
<accession>A0AAW1DIC5</accession>
<feature type="chain" id="PRO_5043766116" evidence="1">
    <location>
        <begin position="22"/>
        <end position="128"/>
    </location>
</feature>
<keyword evidence="3" id="KW-1185">Reference proteome</keyword>
<dbReference type="PROSITE" id="PS51257">
    <property type="entry name" value="PROKAR_LIPOPROTEIN"/>
    <property type="match status" value="1"/>
</dbReference>
<name>A0AAW1DIC5_9HEMI</name>
<gene>
    <name evidence="2" type="ORF">O3M35_007911</name>
</gene>
<feature type="signal peptide" evidence="1">
    <location>
        <begin position="1"/>
        <end position="21"/>
    </location>
</feature>
<comment type="caution">
    <text evidence="2">The sequence shown here is derived from an EMBL/GenBank/DDBJ whole genome shotgun (WGS) entry which is preliminary data.</text>
</comment>
<organism evidence="2 3">
    <name type="scientific">Rhynocoris fuscipes</name>
    <dbReference type="NCBI Taxonomy" id="488301"/>
    <lineage>
        <taxon>Eukaryota</taxon>
        <taxon>Metazoa</taxon>
        <taxon>Ecdysozoa</taxon>
        <taxon>Arthropoda</taxon>
        <taxon>Hexapoda</taxon>
        <taxon>Insecta</taxon>
        <taxon>Pterygota</taxon>
        <taxon>Neoptera</taxon>
        <taxon>Paraneoptera</taxon>
        <taxon>Hemiptera</taxon>
        <taxon>Heteroptera</taxon>
        <taxon>Panheteroptera</taxon>
        <taxon>Cimicomorpha</taxon>
        <taxon>Reduviidae</taxon>
        <taxon>Harpactorinae</taxon>
        <taxon>Harpactorini</taxon>
        <taxon>Rhynocoris</taxon>
    </lineage>
</organism>
<proteinExistence type="predicted"/>
<keyword evidence="1" id="KW-0732">Signal</keyword>